<evidence type="ECO:0000313" key="2">
    <source>
        <dbReference type="EMBL" id="MBY77273.1"/>
    </source>
</evidence>
<protein>
    <submittedName>
        <fullName evidence="2">Uncharacterized protein</fullName>
    </submittedName>
</protein>
<reference evidence="2" key="1">
    <citation type="submission" date="2018-04" db="EMBL/GenBank/DDBJ databases">
        <title>Transcriptome assembly of Sipha flava.</title>
        <authorList>
            <person name="Scully E.D."/>
            <person name="Geib S.M."/>
            <person name="Palmer N.A."/>
            <person name="Koch K."/>
            <person name="Bradshaw J."/>
            <person name="Heng-Moss T."/>
            <person name="Sarath G."/>
        </authorList>
    </citation>
    <scope>NUCLEOTIDE SEQUENCE</scope>
</reference>
<name>A0A2S2QHU9_9HEMI</name>
<sequence>MTTWRRQATHTRMMDHGKRGNTPGGNMHDGNREVIRPAVTRTTARGPYRTSEPNTTDSNDLFLSRDITRASQRPGGEKMLSPRPIHIQKSDNNDWPEPARRVLIEHPPPGKTARDVLLAADGFRQLALWDDDVWWLDKENSWAIFTGRSWIVSQRQKRISCYSQMLIHIVQI</sequence>
<dbReference type="EMBL" id="GGMS01008070">
    <property type="protein sequence ID" value="MBY77273.1"/>
    <property type="molecule type" value="Transcribed_RNA"/>
</dbReference>
<evidence type="ECO:0000256" key="1">
    <source>
        <dbReference type="SAM" id="MobiDB-lite"/>
    </source>
</evidence>
<dbReference type="AlphaFoldDB" id="A0A2S2QHU9"/>
<feature type="compositionally biased region" description="Polar residues" evidence="1">
    <location>
        <begin position="51"/>
        <end position="61"/>
    </location>
</feature>
<proteinExistence type="predicted"/>
<organism evidence="2">
    <name type="scientific">Sipha flava</name>
    <name type="common">yellow sugarcane aphid</name>
    <dbReference type="NCBI Taxonomy" id="143950"/>
    <lineage>
        <taxon>Eukaryota</taxon>
        <taxon>Metazoa</taxon>
        <taxon>Ecdysozoa</taxon>
        <taxon>Arthropoda</taxon>
        <taxon>Hexapoda</taxon>
        <taxon>Insecta</taxon>
        <taxon>Pterygota</taxon>
        <taxon>Neoptera</taxon>
        <taxon>Paraneoptera</taxon>
        <taxon>Hemiptera</taxon>
        <taxon>Sternorrhyncha</taxon>
        <taxon>Aphidomorpha</taxon>
        <taxon>Aphidoidea</taxon>
        <taxon>Aphididae</taxon>
        <taxon>Sipha</taxon>
    </lineage>
</organism>
<feature type="region of interest" description="Disordered" evidence="1">
    <location>
        <begin position="1"/>
        <end position="96"/>
    </location>
</feature>
<accession>A0A2S2QHU9</accession>
<gene>
    <name evidence="2" type="ORF">g.38472</name>
</gene>